<accession>A0A5B0PLJ9</accession>
<comment type="caution">
    <text evidence="1">The sequence shown here is derived from an EMBL/GenBank/DDBJ whole genome shotgun (WGS) entry which is preliminary data.</text>
</comment>
<dbReference type="EMBL" id="VSWC01000053">
    <property type="protein sequence ID" value="KAA1101418.1"/>
    <property type="molecule type" value="Genomic_DNA"/>
</dbReference>
<evidence type="ECO:0000313" key="2">
    <source>
        <dbReference type="Proteomes" id="UP000324748"/>
    </source>
</evidence>
<proteinExistence type="predicted"/>
<reference evidence="1 2" key="1">
    <citation type="submission" date="2019-05" db="EMBL/GenBank/DDBJ databases">
        <title>Emergence of the Ug99 lineage of the wheat stem rust pathogen through somatic hybridization.</title>
        <authorList>
            <person name="Li F."/>
            <person name="Upadhyaya N.M."/>
            <person name="Sperschneider J."/>
            <person name="Matny O."/>
            <person name="Nguyen-Phuc H."/>
            <person name="Mago R."/>
            <person name="Raley C."/>
            <person name="Miller M.E."/>
            <person name="Silverstein K.A.T."/>
            <person name="Henningsen E."/>
            <person name="Hirsch C.D."/>
            <person name="Visser B."/>
            <person name="Pretorius Z.A."/>
            <person name="Steffenson B.J."/>
            <person name="Schwessinger B."/>
            <person name="Dodds P.N."/>
            <person name="Figueroa M."/>
        </authorList>
    </citation>
    <scope>NUCLEOTIDE SEQUENCE [LARGE SCALE GENOMIC DNA]</scope>
    <source>
        <strain evidence="1">21-0</strain>
    </source>
</reference>
<name>A0A5B0PLJ9_PUCGR</name>
<dbReference type="Proteomes" id="UP000324748">
    <property type="component" value="Unassembled WGS sequence"/>
</dbReference>
<protein>
    <submittedName>
        <fullName evidence="1">Uncharacterized protein</fullName>
    </submittedName>
</protein>
<keyword evidence="2" id="KW-1185">Reference proteome</keyword>
<dbReference type="AlphaFoldDB" id="A0A5B0PLJ9"/>
<evidence type="ECO:0000313" key="1">
    <source>
        <dbReference type="EMBL" id="KAA1101418.1"/>
    </source>
</evidence>
<gene>
    <name evidence="1" type="ORF">PGT21_019453</name>
</gene>
<sequence>MGEDAGGRELHQARRRGAAKAIVGSSAPIVGLECLQAAITVYTEVTALRSSSWGSASRATASSADPTRHCQSLVYGITEGRNDDHLSK</sequence>
<organism evidence="1 2">
    <name type="scientific">Puccinia graminis f. sp. tritici</name>
    <dbReference type="NCBI Taxonomy" id="56615"/>
    <lineage>
        <taxon>Eukaryota</taxon>
        <taxon>Fungi</taxon>
        <taxon>Dikarya</taxon>
        <taxon>Basidiomycota</taxon>
        <taxon>Pucciniomycotina</taxon>
        <taxon>Pucciniomycetes</taxon>
        <taxon>Pucciniales</taxon>
        <taxon>Pucciniaceae</taxon>
        <taxon>Puccinia</taxon>
    </lineage>
</organism>